<dbReference type="InterPro" id="IPR032816">
    <property type="entry name" value="VTT_dom"/>
</dbReference>
<keyword evidence="5" id="KW-1185">Reference proteome</keyword>
<keyword evidence="2" id="KW-0812">Transmembrane</keyword>
<feature type="transmembrane region" description="Helical" evidence="2">
    <location>
        <begin position="14"/>
        <end position="33"/>
    </location>
</feature>
<feature type="domain" description="VTT" evidence="3">
    <location>
        <begin position="34"/>
        <end position="158"/>
    </location>
</feature>
<keyword evidence="2" id="KW-0472">Membrane</keyword>
<dbReference type="Pfam" id="PF09335">
    <property type="entry name" value="VTT_dom"/>
    <property type="match status" value="1"/>
</dbReference>
<comment type="similarity">
    <text evidence="1">Belongs to the DedA family.</text>
</comment>
<dbReference type="Proteomes" id="UP000267017">
    <property type="component" value="Unassembled WGS sequence"/>
</dbReference>
<evidence type="ECO:0000256" key="1">
    <source>
        <dbReference type="ARBA" id="ARBA00010792"/>
    </source>
</evidence>
<protein>
    <submittedName>
        <fullName evidence="4">DedA family protein</fullName>
    </submittedName>
</protein>
<feature type="transmembrane region" description="Helical" evidence="2">
    <location>
        <begin position="53"/>
        <end position="75"/>
    </location>
</feature>
<dbReference type="PANTHER" id="PTHR42709:SF9">
    <property type="entry name" value="ALKALINE PHOSPHATASE LIKE PROTEIN"/>
    <property type="match status" value="1"/>
</dbReference>
<keyword evidence="2" id="KW-1133">Transmembrane helix</keyword>
<accession>A0A3P3U305</accession>
<reference evidence="4 5" key="1">
    <citation type="submission" date="2018-11" db="EMBL/GenBank/DDBJ databases">
        <title>Genome sequencing of Paenibacillus sp. KCOM 3021 (= ChDC PVNT-B20).</title>
        <authorList>
            <person name="Kook J.-K."/>
            <person name="Park S.-N."/>
            <person name="Lim Y.K."/>
        </authorList>
    </citation>
    <scope>NUCLEOTIDE SEQUENCE [LARGE SCALE GENOMIC DNA]</scope>
    <source>
        <strain evidence="4 5">KCOM 3021</strain>
    </source>
</reference>
<comment type="caution">
    <text evidence="4">The sequence shown here is derived from an EMBL/GenBank/DDBJ whole genome shotgun (WGS) entry which is preliminary data.</text>
</comment>
<evidence type="ECO:0000259" key="3">
    <source>
        <dbReference type="Pfam" id="PF09335"/>
    </source>
</evidence>
<evidence type="ECO:0000313" key="5">
    <source>
        <dbReference type="Proteomes" id="UP000267017"/>
    </source>
</evidence>
<dbReference type="RefSeq" id="WP_128632534.1">
    <property type="nucleotide sequence ID" value="NZ_RRCN01000001.1"/>
</dbReference>
<name>A0A3P3U305_9BACL</name>
<evidence type="ECO:0000313" key="4">
    <source>
        <dbReference type="EMBL" id="RRJ64732.1"/>
    </source>
</evidence>
<proteinExistence type="inferred from homology"/>
<dbReference type="GO" id="GO:0005886">
    <property type="term" value="C:plasma membrane"/>
    <property type="evidence" value="ECO:0007669"/>
    <property type="project" value="TreeGrafter"/>
</dbReference>
<dbReference type="PANTHER" id="PTHR42709">
    <property type="entry name" value="ALKALINE PHOSPHATASE LIKE PROTEIN"/>
    <property type="match status" value="1"/>
</dbReference>
<sequence length="209" mass="24172">MNVLAWIERMFEHYGYFVLLLGLPVDFIALPLPPGQTTLTYTGYLAYKGVLQFVPALLAGYAGSVIGVTITYWIGRRIGAPLIERYGKWIFLKPSHLEKTRRIYEKYGNKMLLINFFVPGVRQFFGYFVGIIRVPFRTFALYAYVGAAIWVTAFVSIGFVFGEQWQYVIGLVEKYLKYFFMGLGALLLVIVYVKWRKWRLKVAKLSRNS</sequence>
<feature type="transmembrane region" description="Helical" evidence="2">
    <location>
        <begin position="141"/>
        <end position="163"/>
    </location>
</feature>
<feature type="transmembrane region" description="Helical" evidence="2">
    <location>
        <begin position="175"/>
        <end position="195"/>
    </location>
</feature>
<organism evidence="4 5">
    <name type="scientific">Paenibacillus oralis</name>
    <dbReference type="NCBI Taxonomy" id="2490856"/>
    <lineage>
        <taxon>Bacteria</taxon>
        <taxon>Bacillati</taxon>
        <taxon>Bacillota</taxon>
        <taxon>Bacilli</taxon>
        <taxon>Bacillales</taxon>
        <taxon>Paenibacillaceae</taxon>
        <taxon>Paenibacillus</taxon>
    </lineage>
</organism>
<evidence type="ECO:0000256" key="2">
    <source>
        <dbReference type="SAM" id="Phobius"/>
    </source>
</evidence>
<feature type="transmembrane region" description="Helical" evidence="2">
    <location>
        <begin position="111"/>
        <end position="129"/>
    </location>
</feature>
<dbReference type="OrthoDB" id="9782291at2"/>
<dbReference type="InterPro" id="IPR051311">
    <property type="entry name" value="DedA_domain"/>
</dbReference>
<gene>
    <name evidence="4" type="ORF">EHV15_18730</name>
</gene>
<dbReference type="EMBL" id="RRCN01000001">
    <property type="protein sequence ID" value="RRJ64732.1"/>
    <property type="molecule type" value="Genomic_DNA"/>
</dbReference>
<dbReference type="AlphaFoldDB" id="A0A3P3U305"/>